<keyword evidence="3" id="KW-1185">Reference proteome</keyword>
<gene>
    <name evidence="2" type="ORF">K431DRAFT_292098</name>
</gene>
<feature type="region of interest" description="Disordered" evidence="1">
    <location>
        <begin position="1"/>
        <end position="23"/>
    </location>
</feature>
<evidence type="ECO:0000313" key="2">
    <source>
        <dbReference type="EMBL" id="KAF2723792.1"/>
    </source>
</evidence>
<protein>
    <submittedName>
        <fullName evidence="2">Uncharacterized protein</fullName>
    </submittedName>
</protein>
<accession>A0A9P4UPT8</accession>
<organism evidence="2 3">
    <name type="scientific">Polychaeton citri CBS 116435</name>
    <dbReference type="NCBI Taxonomy" id="1314669"/>
    <lineage>
        <taxon>Eukaryota</taxon>
        <taxon>Fungi</taxon>
        <taxon>Dikarya</taxon>
        <taxon>Ascomycota</taxon>
        <taxon>Pezizomycotina</taxon>
        <taxon>Dothideomycetes</taxon>
        <taxon>Dothideomycetidae</taxon>
        <taxon>Capnodiales</taxon>
        <taxon>Capnodiaceae</taxon>
        <taxon>Polychaeton</taxon>
    </lineage>
</organism>
<proteinExistence type="predicted"/>
<dbReference type="Proteomes" id="UP000799441">
    <property type="component" value="Unassembled WGS sequence"/>
</dbReference>
<reference evidence="2" key="1">
    <citation type="journal article" date="2020" name="Stud. Mycol.">
        <title>101 Dothideomycetes genomes: a test case for predicting lifestyles and emergence of pathogens.</title>
        <authorList>
            <person name="Haridas S."/>
            <person name="Albert R."/>
            <person name="Binder M."/>
            <person name="Bloem J."/>
            <person name="Labutti K."/>
            <person name="Salamov A."/>
            <person name="Andreopoulos B."/>
            <person name="Baker S."/>
            <person name="Barry K."/>
            <person name="Bills G."/>
            <person name="Bluhm B."/>
            <person name="Cannon C."/>
            <person name="Castanera R."/>
            <person name="Culley D."/>
            <person name="Daum C."/>
            <person name="Ezra D."/>
            <person name="Gonzalez J."/>
            <person name="Henrissat B."/>
            <person name="Kuo A."/>
            <person name="Liang C."/>
            <person name="Lipzen A."/>
            <person name="Lutzoni F."/>
            <person name="Magnuson J."/>
            <person name="Mondo S."/>
            <person name="Nolan M."/>
            <person name="Ohm R."/>
            <person name="Pangilinan J."/>
            <person name="Park H.-J."/>
            <person name="Ramirez L."/>
            <person name="Alfaro M."/>
            <person name="Sun H."/>
            <person name="Tritt A."/>
            <person name="Yoshinaga Y."/>
            <person name="Zwiers L.-H."/>
            <person name="Turgeon B."/>
            <person name="Goodwin S."/>
            <person name="Spatafora J."/>
            <person name="Crous P."/>
            <person name="Grigoriev I."/>
        </authorList>
    </citation>
    <scope>NUCLEOTIDE SEQUENCE</scope>
    <source>
        <strain evidence="2">CBS 116435</strain>
    </source>
</reference>
<feature type="compositionally biased region" description="Basic residues" evidence="1">
    <location>
        <begin position="13"/>
        <end position="23"/>
    </location>
</feature>
<dbReference type="AlphaFoldDB" id="A0A9P4UPT8"/>
<sequence>MKSDAKAESASSHHWKAQRARMRRNNAKRLANQQLVEQKQHQSLQKQLQRIPQELWLMVYWNVFTPTKSNYFITDFSKPPAELSVCSEGRKFFASRFFRRSTFIATSRESLTKWINCLRPEHWRLAERQVINHANYNFDRLPQLRSSRSRRNYVTISVLPSKPDGEVKHHLEVRTYKPSNSVWYRLVAECDIRTNKFPRSEVALDPANWLPYVYPWSLEKKLDWSIFLVWWEIARVDLSKAVDLFLQLPADITKRDRHLLTDIV</sequence>
<name>A0A9P4UPT8_9PEZI</name>
<dbReference type="EMBL" id="MU003774">
    <property type="protein sequence ID" value="KAF2723792.1"/>
    <property type="molecule type" value="Genomic_DNA"/>
</dbReference>
<evidence type="ECO:0000313" key="3">
    <source>
        <dbReference type="Proteomes" id="UP000799441"/>
    </source>
</evidence>
<evidence type="ECO:0000256" key="1">
    <source>
        <dbReference type="SAM" id="MobiDB-lite"/>
    </source>
</evidence>
<comment type="caution">
    <text evidence="2">The sequence shown here is derived from an EMBL/GenBank/DDBJ whole genome shotgun (WGS) entry which is preliminary data.</text>
</comment>